<feature type="coiled-coil region" evidence="1">
    <location>
        <begin position="19"/>
        <end position="46"/>
    </location>
</feature>
<protein>
    <recommendedName>
        <fullName evidence="4">DDE Tnp4 domain-containing protein</fullName>
    </recommendedName>
</protein>
<dbReference type="AlphaFoldDB" id="A0AAU9N8B3"/>
<keyword evidence="3" id="KW-1185">Reference proteome</keyword>
<proteinExistence type="predicted"/>
<comment type="caution">
    <text evidence="2">The sequence shown here is derived from an EMBL/GenBank/DDBJ whole genome shotgun (WGS) entry which is preliminary data.</text>
</comment>
<evidence type="ECO:0000313" key="3">
    <source>
        <dbReference type="Proteomes" id="UP001157418"/>
    </source>
</evidence>
<dbReference type="PANTHER" id="PTHR47150:SF4">
    <property type="entry name" value="HARBINGER TRANSPOSASE-DERIVED PROTEIN-RELATED"/>
    <property type="match status" value="1"/>
</dbReference>
<name>A0AAU9N8B3_9ASTR</name>
<organism evidence="2 3">
    <name type="scientific">Lactuca virosa</name>
    <dbReference type="NCBI Taxonomy" id="75947"/>
    <lineage>
        <taxon>Eukaryota</taxon>
        <taxon>Viridiplantae</taxon>
        <taxon>Streptophyta</taxon>
        <taxon>Embryophyta</taxon>
        <taxon>Tracheophyta</taxon>
        <taxon>Spermatophyta</taxon>
        <taxon>Magnoliopsida</taxon>
        <taxon>eudicotyledons</taxon>
        <taxon>Gunneridae</taxon>
        <taxon>Pentapetalae</taxon>
        <taxon>asterids</taxon>
        <taxon>campanulids</taxon>
        <taxon>Asterales</taxon>
        <taxon>Asteraceae</taxon>
        <taxon>Cichorioideae</taxon>
        <taxon>Cichorieae</taxon>
        <taxon>Lactucinae</taxon>
        <taxon>Lactuca</taxon>
    </lineage>
</organism>
<sequence length="246" mass="28732">MANSLQNCKLLLTVGQAFVKSWETIIEKVQEEEEEEQEEEEFESRQPKTRKMILRDRWDANTRMSPIFNGFCDGSAPSCHFQVNGTTYIYGYYLVDGIYPEFVVFVKTLTCPGDPKCIKYKTYQEKARKDVERAFGVLKKCWRILQHPTCPRSVEKLACIMYACIILHNMILKDEHKIICQFQPKDGASSSTLIPPGSILWRARRRPICDNQKHHELRNDLTEHIYRVNEIDLNEPMDNDIGEYSD</sequence>
<evidence type="ECO:0000256" key="1">
    <source>
        <dbReference type="SAM" id="Coils"/>
    </source>
</evidence>
<dbReference type="Pfam" id="PF04827">
    <property type="entry name" value="Plant_tran"/>
    <property type="match status" value="1"/>
</dbReference>
<dbReference type="InterPro" id="IPR006912">
    <property type="entry name" value="Harbinger_derived_prot"/>
</dbReference>
<dbReference type="Proteomes" id="UP001157418">
    <property type="component" value="Unassembled WGS sequence"/>
</dbReference>
<evidence type="ECO:0008006" key="4">
    <source>
        <dbReference type="Google" id="ProtNLM"/>
    </source>
</evidence>
<keyword evidence="1" id="KW-0175">Coiled coil</keyword>
<evidence type="ECO:0000313" key="2">
    <source>
        <dbReference type="EMBL" id="CAH1435037.1"/>
    </source>
</evidence>
<dbReference type="PANTHER" id="PTHR47150">
    <property type="entry name" value="OS12G0169200 PROTEIN"/>
    <property type="match status" value="1"/>
</dbReference>
<dbReference type="EMBL" id="CAKMRJ010004212">
    <property type="protein sequence ID" value="CAH1435037.1"/>
    <property type="molecule type" value="Genomic_DNA"/>
</dbReference>
<reference evidence="2 3" key="1">
    <citation type="submission" date="2022-01" db="EMBL/GenBank/DDBJ databases">
        <authorList>
            <person name="Xiong W."/>
            <person name="Schranz E."/>
        </authorList>
    </citation>
    <scope>NUCLEOTIDE SEQUENCE [LARGE SCALE GENOMIC DNA]</scope>
</reference>
<gene>
    <name evidence="2" type="ORF">LVIROSA_LOCUS21507</name>
</gene>
<accession>A0AAU9N8B3</accession>